<dbReference type="Gene3D" id="1.10.10.10">
    <property type="entry name" value="Winged helix-like DNA-binding domain superfamily/Winged helix DNA-binding domain"/>
    <property type="match status" value="1"/>
</dbReference>
<proteinExistence type="predicted"/>
<organism evidence="2 3">
    <name type="scientific">Lentzea waywayandensis</name>
    <dbReference type="NCBI Taxonomy" id="84724"/>
    <lineage>
        <taxon>Bacteria</taxon>
        <taxon>Bacillati</taxon>
        <taxon>Actinomycetota</taxon>
        <taxon>Actinomycetes</taxon>
        <taxon>Pseudonocardiales</taxon>
        <taxon>Pseudonocardiaceae</taxon>
        <taxon>Lentzea</taxon>
    </lineage>
</organism>
<keyword evidence="3" id="KW-1185">Reference proteome</keyword>
<evidence type="ECO:0000259" key="1">
    <source>
        <dbReference type="Pfam" id="PF13518"/>
    </source>
</evidence>
<dbReference type="AlphaFoldDB" id="A0A1I6D3K6"/>
<protein>
    <submittedName>
        <fullName evidence="2">Helix-turn-helix domain-containing protein</fullName>
    </submittedName>
</protein>
<dbReference type="OrthoDB" id="3267704at2"/>
<accession>A0A1I6D3K6</accession>
<reference evidence="3" key="1">
    <citation type="submission" date="2016-10" db="EMBL/GenBank/DDBJ databases">
        <authorList>
            <person name="Varghese N."/>
            <person name="Submissions S."/>
        </authorList>
    </citation>
    <scope>NUCLEOTIDE SEQUENCE [LARGE SCALE GENOMIC DNA]</scope>
    <source>
        <strain evidence="3">DSM 44232</strain>
    </source>
</reference>
<dbReference type="STRING" id="84724.SAMN04488564_1011001"/>
<dbReference type="SUPFAM" id="SSF48295">
    <property type="entry name" value="TrpR-like"/>
    <property type="match status" value="1"/>
</dbReference>
<name>A0A1I6D3K6_9PSEU</name>
<dbReference type="Proteomes" id="UP000198583">
    <property type="component" value="Unassembled WGS sequence"/>
</dbReference>
<dbReference type="InterPro" id="IPR010921">
    <property type="entry name" value="Trp_repressor/repl_initiator"/>
</dbReference>
<dbReference type="InterPro" id="IPR036388">
    <property type="entry name" value="WH-like_DNA-bd_sf"/>
</dbReference>
<sequence length="64" mass="7375">MAKPGKRSFTFEFKLEVVRRFVAGEATAADLASKHDLASPRRVENWARRYRLDCEDALRPRPKG</sequence>
<feature type="domain" description="Insertion element IS150 protein InsJ-like helix-turn-helix" evidence="1">
    <location>
        <begin position="13"/>
        <end position="64"/>
    </location>
</feature>
<dbReference type="RefSeq" id="WP_093588473.1">
    <property type="nucleotide sequence ID" value="NZ_FOYL01000001.1"/>
</dbReference>
<evidence type="ECO:0000313" key="3">
    <source>
        <dbReference type="Proteomes" id="UP000198583"/>
    </source>
</evidence>
<dbReference type="Pfam" id="PF13518">
    <property type="entry name" value="HTH_28"/>
    <property type="match status" value="1"/>
</dbReference>
<gene>
    <name evidence="2" type="ORF">SAMN04488564_1011001</name>
</gene>
<dbReference type="EMBL" id="FOYL01000001">
    <property type="protein sequence ID" value="SFR00046.1"/>
    <property type="molecule type" value="Genomic_DNA"/>
</dbReference>
<evidence type="ECO:0000313" key="2">
    <source>
        <dbReference type="EMBL" id="SFR00046.1"/>
    </source>
</evidence>
<dbReference type="GO" id="GO:0043565">
    <property type="term" value="F:sequence-specific DNA binding"/>
    <property type="evidence" value="ECO:0007669"/>
    <property type="project" value="InterPro"/>
</dbReference>
<dbReference type="InterPro" id="IPR055247">
    <property type="entry name" value="InsJ-like_HTH"/>
</dbReference>